<keyword evidence="3 8" id="KW-1003">Cell membrane</keyword>
<comment type="pathway">
    <text evidence="8">Quinol/quinone metabolism; menaquinone biosynthesis; menaquinol from 1,4-dihydroxy-2-naphthoate: step 1/2.</text>
</comment>
<evidence type="ECO:0000256" key="8">
    <source>
        <dbReference type="HAMAP-Rule" id="MF_01937"/>
    </source>
</evidence>
<name>A0ABY4GM36_9BACI</name>
<dbReference type="InterPro" id="IPR000537">
    <property type="entry name" value="UbiA_prenyltransferase"/>
</dbReference>
<feature type="transmembrane region" description="Helical" evidence="8">
    <location>
        <begin position="154"/>
        <end position="174"/>
    </location>
</feature>
<evidence type="ECO:0000256" key="1">
    <source>
        <dbReference type="ARBA" id="ARBA00004141"/>
    </source>
</evidence>
<evidence type="ECO:0000313" key="11">
    <source>
        <dbReference type="Proteomes" id="UP000831537"/>
    </source>
</evidence>
<feature type="transmembrane region" description="Helical" evidence="8">
    <location>
        <begin position="292"/>
        <end position="310"/>
    </location>
</feature>
<dbReference type="PIRSF" id="PIRSF005355">
    <property type="entry name" value="UBIAD1"/>
    <property type="match status" value="1"/>
</dbReference>
<comment type="subcellular location">
    <subcellularLocation>
        <location evidence="8">Cell membrane</location>
        <topology evidence="8">Multi-pass membrane protein</topology>
    </subcellularLocation>
    <subcellularLocation>
        <location evidence="1">Membrane</location>
        <topology evidence="1">Multi-pass membrane protein</topology>
    </subcellularLocation>
</comment>
<keyword evidence="7 8" id="KW-0472">Membrane</keyword>
<evidence type="ECO:0000256" key="7">
    <source>
        <dbReference type="ARBA" id="ARBA00023136"/>
    </source>
</evidence>
<evidence type="ECO:0000256" key="4">
    <source>
        <dbReference type="ARBA" id="ARBA00022679"/>
    </source>
</evidence>
<accession>A0ABY4GM36</accession>
<dbReference type="RefSeq" id="WP_244744175.1">
    <property type="nucleotide sequence ID" value="NZ_CP095071.1"/>
</dbReference>
<feature type="transmembrane region" description="Helical" evidence="8">
    <location>
        <begin position="180"/>
        <end position="200"/>
    </location>
</feature>
<dbReference type="Gene3D" id="1.20.120.1780">
    <property type="entry name" value="UbiA prenyltransferase"/>
    <property type="match status" value="1"/>
</dbReference>
<dbReference type="InterPro" id="IPR026046">
    <property type="entry name" value="UBIAD1"/>
</dbReference>
<organism evidence="10 11">
    <name type="scientific">Gracilibacillus salinarum</name>
    <dbReference type="NCBI Taxonomy" id="2932255"/>
    <lineage>
        <taxon>Bacteria</taxon>
        <taxon>Bacillati</taxon>
        <taxon>Bacillota</taxon>
        <taxon>Bacilli</taxon>
        <taxon>Bacillales</taxon>
        <taxon>Bacillaceae</taxon>
        <taxon>Gracilibacillus</taxon>
    </lineage>
</organism>
<keyword evidence="4 8" id="KW-0808">Transferase</keyword>
<sequence length="312" mass="34218">MGTKSEANQLNEKPGFNIWWRLLRPHTLTASFIPVFVGTMLAVLSDSFHLVTFLTMLLASMLIQAATNMFNEYYDFVRGLDNEKSVGIGGTIVRDGIKPVVVKRLAFTFYGIAILLGIYICIVSSWWIAVIGIICMVIGYLYTGGPLPIAYTPFGELFSGFLMGTFIIGISYYIQTLSISWQVIVISIPIAILIGCILLANNIRDLDGDKENGRKTLAILVGRKKAIYLLSSLMMLSYALTAAFIIAGLLPIYSVISYLSIPKARQAIQIFQANTTNIGMMPAMGATAKTNTFYGALIGLSLLLQILFPIPL</sequence>
<evidence type="ECO:0000256" key="3">
    <source>
        <dbReference type="ARBA" id="ARBA00022475"/>
    </source>
</evidence>
<feature type="transmembrane region" description="Helical" evidence="8">
    <location>
        <begin position="227"/>
        <end position="253"/>
    </location>
</feature>
<dbReference type="NCBIfam" id="NF004749">
    <property type="entry name" value="PRK06080.1-1"/>
    <property type="match status" value="1"/>
</dbReference>
<evidence type="ECO:0000256" key="6">
    <source>
        <dbReference type="ARBA" id="ARBA00022989"/>
    </source>
</evidence>
<dbReference type="InterPro" id="IPR004657">
    <property type="entry name" value="MenA"/>
</dbReference>
<dbReference type="HAMAP" id="MF_01937">
    <property type="entry name" value="MenA_1"/>
    <property type="match status" value="1"/>
</dbReference>
<dbReference type="InterPro" id="IPR044878">
    <property type="entry name" value="UbiA_sf"/>
</dbReference>
<dbReference type="PANTHER" id="PTHR13929:SF0">
    <property type="entry name" value="UBIA PRENYLTRANSFERASE DOMAIN-CONTAINING PROTEIN 1"/>
    <property type="match status" value="1"/>
</dbReference>
<keyword evidence="5 8" id="KW-0812">Transmembrane</keyword>
<dbReference type="Pfam" id="PF01040">
    <property type="entry name" value="UbiA"/>
    <property type="match status" value="1"/>
</dbReference>
<evidence type="ECO:0000256" key="2">
    <source>
        <dbReference type="ARBA" id="ARBA00022428"/>
    </source>
</evidence>
<gene>
    <name evidence="8" type="primary">menA</name>
    <name evidence="10" type="ORF">MUN87_00100</name>
</gene>
<keyword evidence="6 8" id="KW-1133">Transmembrane helix</keyword>
<dbReference type="PANTHER" id="PTHR13929">
    <property type="entry name" value="1,4-DIHYDROXY-2-NAPHTHOATE OCTAPRENYLTRANSFERASE"/>
    <property type="match status" value="1"/>
</dbReference>
<evidence type="ECO:0000313" key="10">
    <source>
        <dbReference type="EMBL" id="UOQ85347.1"/>
    </source>
</evidence>
<dbReference type="NCBIfam" id="TIGR00751">
    <property type="entry name" value="menA"/>
    <property type="match status" value="1"/>
</dbReference>
<feature type="transmembrane region" description="Helical" evidence="8">
    <location>
        <begin position="109"/>
        <end position="142"/>
    </location>
</feature>
<dbReference type="GO" id="GO:0046428">
    <property type="term" value="F:1,4-dihydroxy-2-naphthoate polyprenyltransferase activity"/>
    <property type="evidence" value="ECO:0007669"/>
    <property type="project" value="UniProtKB-EC"/>
</dbReference>
<keyword evidence="11" id="KW-1185">Reference proteome</keyword>
<dbReference type="EMBL" id="CP095071">
    <property type="protein sequence ID" value="UOQ85347.1"/>
    <property type="molecule type" value="Genomic_DNA"/>
</dbReference>
<dbReference type="Proteomes" id="UP000831537">
    <property type="component" value="Chromosome"/>
</dbReference>
<proteinExistence type="inferred from homology"/>
<feature type="transmembrane region" description="Helical" evidence="8">
    <location>
        <begin position="26"/>
        <end position="44"/>
    </location>
</feature>
<dbReference type="Gene3D" id="1.10.357.140">
    <property type="entry name" value="UbiA prenyltransferase"/>
    <property type="match status" value="1"/>
</dbReference>
<comment type="similarity">
    <text evidence="8">Belongs to the MenA family. Type 1 subfamily.</text>
</comment>
<protein>
    <recommendedName>
        <fullName evidence="8 9">1,4-dihydroxy-2-naphthoate octaprenyltransferase</fullName>
        <shortName evidence="8">DHNA-octaprenyltransferase</shortName>
        <ecNumber evidence="8 9">2.5.1.74</ecNumber>
    </recommendedName>
</protein>
<evidence type="ECO:0000256" key="9">
    <source>
        <dbReference type="NCBIfam" id="TIGR00751"/>
    </source>
</evidence>
<evidence type="ECO:0000256" key="5">
    <source>
        <dbReference type="ARBA" id="ARBA00022692"/>
    </source>
</evidence>
<dbReference type="CDD" id="cd13962">
    <property type="entry name" value="PT_UbiA_UBIAD1"/>
    <property type="match status" value="1"/>
</dbReference>
<reference evidence="10 11" key="1">
    <citation type="submission" date="2022-04" db="EMBL/GenBank/DDBJ databases">
        <title>Gracilibacillus sp. isolated from saltern.</title>
        <authorList>
            <person name="Won M."/>
            <person name="Lee C.-M."/>
            <person name="Woen H.-Y."/>
            <person name="Kwon S.-W."/>
        </authorList>
    </citation>
    <scope>NUCLEOTIDE SEQUENCE [LARGE SCALE GENOMIC DNA]</scope>
    <source>
        <strain evidence="10 11">SSPM10-3</strain>
    </source>
</reference>
<feature type="transmembrane region" description="Helical" evidence="8">
    <location>
        <begin position="51"/>
        <end position="70"/>
    </location>
</feature>
<keyword evidence="2 8" id="KW-0474">Menaquinone biosynthesis</keyword>
<comment type="catalytic activity">
    <reaction evidence="8">
        <text>an all-trans-polyprenyl diphosphate + 1,4-dihydroxy-2-naphthoate + H(+) = a 2-demethylmenaquinol + CO2 + diphosphate</text>
        <dbReference type="Rhea" id="RHEA:26478"/>
        <dbReference type="Rhea" id="RHEA-COMP:9563"/>
        <dbReference type="Rhea" id="RHEA-COMP:9564"/>
        <dbReference type="ChEBI" id="CHEBI:11173"/>
        <dbReference type="ChEBI" id="CHEBI:15378"/>
        <dbReference type="ChEBI" id="CHEBI:16526"/>
        <dbReference type="ChEBI" id="CHEBI:33019"/>
        <dbReference type="ChEBI" id="CHEBI:55437"/>
        <dbReference type="ChEBI" id="CHEBI:58914"/>
        <dbReference type="EC" id="2.5.1.74"/>
    </reaction>
</comment>
<dbReference type="EC" id="2.5.1.74" evidence="8 9"/>
<comment type="function">
    <text evidence="8">Conversion of 1,4-dihydroxy-2-naphthoate (DHNA) to demethylmenaquinone (DMK).</text>
</comment>